<keyword evidence="1" id="KW-1133">Transmembrane helix</keyword>
<feature type="transmembrane region" description="Helical" evidence="1">
    <location>
        <begin position="222"/>
        <end position="243"/>
    </location>
</feature>
<accession>A0AAF3EL99</accession>
<name>A0AAF3EL99_9BILA</name>
<keyword evidence="1" id="KW-0472">Membrane</keyword>
<keyword evidence="2" id="KW-1185">Reference proteome</keyword>
<evidence type="ECO:0000313" key="2">
    <source>
        <dbReference type="Proteomes" id="UP000887575"/>
    </source>
</evidence>
<feature type="transmembrane region" description="Helical" evidence="1">
    <location>
        <begin position="182"/>
        <end position="210"/>
    </location>
</feature>
<dbReference type="PANTHER" id="PTHR22941:SF11">
    <property type="entry name" value="SERPENTINE RECEPTOR, CLASS H"/>
    <property type="match status" value="1"/>
</dbReference>
<dbReference type="PROSITE" id="PS51257">
    <property type="entry name" value="PROKAR_LIPOPROTEIN"/>
    <property type="match status" value="1"/>
</dbReference>
<dbReference type="InterPro" id="IPR019429">
    <property type="entry name" value="7TM_GPCR_serpentine_rcpt_Sri"/>
</dbReference>
<feature type="transmembrane region" description="Helical" evidence="1">
    <location>
        <begin position="6"/>
        <end position="28"/>
    </location>
</feature>
<evidence type="ECO:0000256" key="1">
    <source>
        <dbReference type="SAM" id="Phobius"/>
    </source>
</evidence>
<organism evidence="2 3">
    <name type="scientific">Mesorhabditis belari</name>
    <dbReference type="NCBI Taxonomy" id="2138241"/>
    <lineage>
        <taxon>Eukaryota</taxon>
        <taxon>Metazoa</taxon>
        <taxon>Ecdysozoa</taxon>
        <taxon>Nematoda</taxon>
        <taxon>Chromadorea</taxon>
        <taxon>Rhabditida</taxon>
        <taxon>Rhabditina</taxon>
        <taxon>Rhabditomorpha</taxon>
        <taxon>Rhabditoidea</taxon>
        <taxon>Rhabditidae</taxon>
        <taxon>Mesorhabditinae</taxon>
        <taxon>Mesorhabditis</taxon>
    </lineage>
</organism>
<dbReference type="Pfam" id="PF10327">
    <property type="entry name" value="7TM_GPCR_Sri"/>
    <property type="match status" value="1"/>
</dbReference>
<proteinExistence type="predicted"/>
<sequence length="262" mass="30131">MYDRLVPWYRTAGVASIISSCLGAYCIIKKSTKEMKNYKWCLFNILICTSISDLVVAFWIQPLSFFPLVGGVGRVRKCYFNGKLLYGFHSNWLPLSFDGALRKLLADQTRQKFDCDCDSGSLRGYDWSYYVFAYHVLNWHETLDHDFNLFLLDNWINPNFFGVNCIGRYPALPTCSARKRHFFAIVALIIQAIVPLVGYVIPLYIFSILAQTRLERNLQEPTSVFVVMLSTHGALNALVMMMSRTLQSGWKNLWSIERSAVE</sequence>
<dbReference type="AlphaFoldDB" id="A0AAF3EL99"/>
<dbReference type="Proteomes" id="UP000887575">
    <property type="component" value="Unassembled WGS sequence"/>
</dbReference>
<dbReference type="PANTHER" id="PTHR22941">
    <property type="entry name" value="SERPENTINE RECEPTOR"/>
    <property type="match status" value="1"/>
</dbReference>
<reference evidence="3" key="1">
    <citation type="submission" date="2024-02" db="UniProtKB">
        <authorList>
            <consortium name="WormBaseParasite"/>
        </authorList>
    </citation>
    <scope>IDENTIFICATION</scope>
</reference>
<dbReference type="Pfam" id="PF10318">
    <property type="entry name" value="7TM_GPCR_Srh"/>
    <property type="match status" value="1"/>
</dbReference>
<dbReference type="InterPro" id="IPR053220">
    <property type="entry name" value="Nematode_rcpt-like_serp_H"/>
</dbReference>
<protein>
    <submittedName>
        <fullName evidence="3">Uncharacterized protein</fullName>
    </submittedName>
</protein>
<evidence type="ECO:0000313" key="3">
    <source>
        <dbReference type="WBParaSite" id="MBELARI_LOCUS1482"/>
    </source>
</evidence>
<keyword evidence="1" id="KW-0812">Transmembrane</keyword>
<dbReference type="WBParaSite" id="MBELARI_LOCUS1482">
    <property type="protein sequence ID" value="MBELARI_LOCUS1482"/>
    <property type="gene ID" value="MBELARI_LOCUS1482"/>
</dbReference>
<feature type="transmembrane region" description="Helical" evidence="1">
    <location>
        <begin position="40"/>
        <end position="60"/>
    </location>
</feature>
<dbReference type="InterPro" id="IPR019422">
    <property type="entry name" value="7TM_GPCR_serpentine_rcpt_Srh"/>
</dbReference>